<dbReference type="InterPro" id="IPR025269">
    <property type="entry name" value="SAM-like_dom"/>
</dbReference>
<sequence length="400" mass="46748">MTTMKLSILFLLRRNKINLKGVCPIECRITLDKKRKPFSSGLFINPNFWNASKQKAIPRDTEHTQINTQLSLIKQELNQAFLLLQIQAKDFNVDDIYSQYKGENIKQDKTVMEMFNLYINKQEKLIGISTTQGSVSKFHQTKAHVKNFIKWKFNRSDFLLQNLKMSFINEFEYYLKAEKQFEQNTIHKTLQRFKQIIKQTVGLDFLDKDPFLLHKNKKPKKQIIFLTTEELCSLENHQFASARLQQVADMFIFCCYTGLAYTEMANLQPKDLVVNFDKNIWINITRQKTTRTYSVPLLDKAKIILGKYKNDYQILPLISNQKFNAYLKEIADIIGISKKLTHHTARKTFASTILLYNDVPMEIVSELLGHSEIGITQAHYAKVVQRKVSEQMDKLNIKLS</sequence>
<dbReference type="Pfam" id="PF13102">
    <property type="entry name" value="Phage_int_SAM_5"/>
    <property type="match status" value="1"/>
</dbReference>
<dbReference type="CDD" id="cd01185">
    <property type="entry name" value="INTN1_C_like"/>
    <property type="match status" value="1"/>
</dbReference>
<dbReference type="SUPFAM" id="SSF56349">
    <property type="entry name" value="DNA breaking-rejoining enzymes"/>
    <property type="match status" value="1"/>
</dbReference>
<evidence type="ECO:0000313" key="5">
    <source>
        <dbReference type="EMBL" id="AZI33652.1"/>
    </source>
</evidence>
<dbReference type="Pfam" id="PF00589">
    <property type="entry name" value="Phage_integrase"/>
    <property type="match status" value="1"/>
</dbReference>
<dbReference type="GO" id="GO:0015074">
    <property type="term" value="P:DNA integration"/>
    <property type="evidence" value="ECO:0007669"/>
    <property type="project" value="InterPro"/>
</dbReference>
<dbReference type="Proteomes" id="UP000270185">
    <property type="component" value="Chromosome"/>
</dbReference>
<feature type="domain" description="Tyr recombinase" evidence="4">
    <location>
        <begin position="221"/>
        <end position="393"/>
    </location>
</feature>
<dbReference type="EMBL" id="CP034159">
    <property type="protein sequence ID" value="AZI33652.1"/>
    <property type="molecule type" value="Genomic_DNA"/>
</dbReference>
<dbReference type="PROSITE" id="PS51898">
    <property type="entry name" value="TYR_RECOMBINASE"/>
    <property type="match status" value="1"/>
</dbReference>
<dbReference type="OrthoDB" id="1098628at2"/>
<name>A0A3G8XKC9_9FLAO</name>
<protein>
    <submittedName>
        <fullName evidence="5">Site-specific integrase</fullName>
    </submittedName>
</protein>
<dbReference type="InterPro" id="IPR011010">
    <property type="entry name" value="DNA_brk_join_enz"/>
</dbReference>
<dbReference type="InterPro" id="IPR050090">
    <property type="entry name" value="Tyrosine_recombinase_XerCD"/>
</dbReference>
<dbReference type="PANTHER" id="PTHR30349">
    <property type="entry name" value="PHAGE INTEGRASE-RELATED"/>
    <property type="match status" value="1"/>
</dbReference>
<dbReference type="InterPro" id="IPR035386">
    <property type="entry name" value="Arm-DNA-bind_5"/>
</dbReference>
<dbReference type="GO" id="GO:0006310">
    <property type="term" value="P:DNA recombination"/>
    <property type="evidence" value="ECO:0007669"/>
    <property type="project" value="UniProtKB-KW"/>
</dbReference>
<organism evidence="5 6">
    <name type="scientific">Kaistella carnis</name>
    <dbReference type="NCBI Taxonomy" id="1241979"/>
    <lineage>
        <taxon>Bacteria</taxon>
        <taxon>Pseudomonadati</taxon>
        <taxon>Bacteroidota</taxon>
        <taxon>Flavobacteriia</taxon>
        <taxon>Flavobacteriales</taxon>
        <taxon>Weeksellaceae</taxon>
        <taxon>Chryseobacterium group</taxon>
        <taxon>Kaistella</taxon>
    </lineage>
</organism>
<dbReference type="InterPro" id="IPR013762">
    <property type="entry name" value="Integrase-like_cat_sf"/>
</dbReference>
<evidence type="ECO:0000256" key="2">
    <source>
        <dbReference type="ARBA" id="ARBA00023125"/>
    </source>
</evidence>
<dbReference type="KEGG" id="ccas:EIB73_10850"/>
<gene>
    <name evidence="5" type="ORF">EIB73_10850</name>
</gene>
<comment type="similarity">
    <text evidence="1">Belongs to the 'phage' integrase family.</text>
</comment>
<keyword evidence="6" id="KW-1185">Reference proteome</keyword>
<keyword evidence="3" id="KW-0233">DNA recombination</keyword>
<evidence type="ECO:0000256" key="1">
    <source>
        <dbReference type="ARBA" id="ARBA00008857"/>
    </source>
</evidence>
<dbReference type="Gene3D" id="1.10.150.130">
    <property type="match status" value="1"/>
</dbReference>
<evidence type="ECO:0000259" key="4">
    <source>
        <dbReference type="PROSITE" id="PS51898"/>
    </source>
</evidence>
<dbReference type="AlphaFoldDB" id="A0A3G8XKC9"/>
<dbReference type="Pfam" id="PF17293">
    <property type="entry name" value="Arm-DNA-bind_5"/>
    <property type="match status" value="1"/>
</dbReference>
<dbReference type="PANTHER" id="PTHR30349:SF64">
    <property type="entry name" value="PROPHAGE INTEGRASE INTD-RELATED"/>
    <property type="match status" value="1"/>
</dbReference>
<accession>A0A3G8XKC9</accession>
<reference evidence="6" key="1">
    <citation type="submission" date="2018-11" db="EMBL/GenBank/DDBJ databases">
        <title>Proposal to divide the Flavobacteriaceae and reorganize its genera based on Amino Acid Identity values calculated from whole genome sequences.</title>
        <authorList>
            <person name="Nicholson A.C."/>
            <person name="Gulvik C.A."/>
            <person name="Whitney A.M."/>
            <person name="Humrighouse B.W."/>
            <person name="Bell M."/>
            <person name="Holmes B."/>
            <person name="Steigerwalt A.G."/>
            <person name="Villarma A."/>
            <person name="Sheth M."/>
            <person name="Batra D."/>
            <person name="Pryor J."/>
            <person name="Bernardet J.-F."/>
            <person name="Hugo C."/>
            <person name="Kampfer P."/>
            <person name="Newman J.D."/>
            <person name="McQuiston J.R."/>
        </authorList>
    </citation>
    <scope>NUCLEOTIDE SEQUENCE [LARGE SCALE GENOMIC DNA]</scope>
    <source>
        <strain evidence="6">G0081</strain>
    </source>
</reference>
<dbReference type="Gene3D" id="1.10.443.10">
    <property type="entry name" value="Intergrase catalytic core"/>
    <property type="match status" value="1"/>
</dbReference>
<dbReference type="InterPro" id="IPR010998">
    <property type="entry name" value="Integrase_recombinase_N"/>
</dbReference>
<dbReference type="InterPro" id="IPR002104">
    <property type="entry name" value="Integrase_catalytic"/>
</dbReference>
<keyword evidence="2" id="KW-0238">DNA-binding</keyword>
<evidence type="ECO:0000256" key="3">
    <source>
        <dbReference type="ARBA" id="ARBA00023172"/>
    </source>
</evidence>
<proteinExistence type="inferred from homology"/>
<dbReference type="GO" id="GO:0003677">
    <property type="term" value="F:DNA binding"/>
    <property type="evidence" value="ECO:0007669"/>
    <property type="project" value="UniProtKB-KW"/>
</dbReference>
<evidence type="ECO:0000313" key="6">
    <source>
        <dbReference type="Proteomes" id="UP000270185"/>
    </source>
</evidence>